<comment type="caution">
    <text evidence="1">The sequence shown here is derived from an EMBL/GenBank/DDBJ whole genome shotgun (WGS) entry which is preliminary data.</text>
</comment>
<keyword evidence="2" id="KW-1185">Reference proteome</keyword>
<dbReference type="EMBL" id="JBHMCG010000075">
    <property type="protein sequence ID" value="MFB9573954.1"/>
    <property type="molecule type" value="Genomic_DNA"/>
</dbReference>
<reference evidence="1 2" key="1">
    <citation type="submission" date="2024-09" db="EMBL/GenBank/DDBJ databases">
        <authorList>
            <person name="Sun Q."/>
            <person name="Mori K."/>
        </authorList>
    </citation>
    <scope>NUCLEOTIDE SEQUENCE [LARGE SCALE GENOMIC DNA]</scope>
    <source>
        <strain evidence="1 2">JCM 3331</strain>
    </source>
</reference>
<name>A0ABV5RAL1_9ACTN</name>
<evidence type="ECO:0000313" key="1">
    <source>
        <dbReference type="EMBL" id="MFB9573954.1"/>
    </source>
</evidence>
<gene>
    <name evidence="1" type="ORF">ACFFTL_16980</name>
</gene>
<organism evidence="1 2">
    <name type="scientific">Streptomyces yanii</name>
    <dbReference type="NCBI Taxonomy" id="78510"/>
    <lineage>
        <taxon>Bacteria</taxon>
        <taxon>Bacillati</taxon>
        <taxon>Actinomycetota</taxon>
        <taxon>Actinomycetes</taxon>
        <taxon>Kitasatosporales</taxon>
        <taxon>Streptomycetaceae</taxon>
        <taxon>Streptomyces</taxon>
    </lineage>
</organism>
<proteinExistence type="predicted"/>
<protein>
    <submittedName>
        <fullName evidence="1">Uncharacterized protein</fullName>
    </submittedName>
</protein>
<sequence>MGDAVPHRDIPRFLDPWRVDLMPVDLMPVEQMHTGTLPPADINAAMEQLASGRAIRWVIDTSGMLDACRDPARAPVPPTAALTVAERQLNSALTEVATPMVPAAASGGG</sequence>
<dbReference type="RefSeq" id="WP_345509651.1">
    <property type="nucleotide sequence ID" value="NZ_BAAAXD010000003.1"/>
</dbReference>
<evidence type="ECO:0000313" key="2">
    <source>
        <dbReference type="Proteomes" id="UP001589710"/>
    </source>
</evidence>
<dbReference type="Proteomes" id="UP001589710">
    <property type="component" value="Unassembled WGS sequence"/>
</dbReference>
<accession>A0ABV5RAL1</accession>